<dbReference type="EMBL" id="JBANRG010000068">
    <property type="protein sequence ID" value="KAK7440466.1"/>
    <property type="molecule type" value="Genomic_DNA"/>
</dbReference>
<evidence type="ECO:0000313" key="2">
    <source>
        <dbReference type="EMBL" id="KAK7440466.1"/>
    </source>
</evidence>
<gene>
    <name evidence="2" type="ORF">VKT23_017106</name>
</gene>
<feature type="compositionally biased region" description="Basic and acidic residues" evidence="1">
    <location>
        <begin position="1"/>
        <end position="15"/>
    </location>
</feature>
<name>A0ABR1IXE2_9AGAR</name>
<feature type="region of interest" description="Disordered" evidence="1">
    <location>
        <begin position="1"/>
        <end position="23"/>
    </location>
</feature>
<evidence type="ECO:0000313" key="3">
    <source>
        <dbReference type="Proteomes" id="UP001498398"/>
    </source>
</evidence>
<comment type="caution">
    <text evidence="2">The sequence shown here is derived from an EMBL/GenBank/DDBJ whole genome shotgun (WGS) entry which is preliminary data.</text>
</comment>
<keyword evidence="3" id="KW-1185">Reference proteome</keyword>
<protein>
    <submittedName>
        <fullName evidence="2">Uncharacterized protein</fullName>
    </submittedName>
</protein>
<reference evidence="2 3" key="1">
    <citation type="submission" date="2024-01" db="EMBL/GenBank/DDBJ databases">
        <title>A draft genome for the cacao thread blight pathogen Marasmiellus scandens.</title>
        <authorList>
            <person name="Baruah I.K."/>
            <person name="Leung J."/>
            <person name="Bukari Y."/>
            <person name="Amoako-Attah I."/>
            <person name="Meinhardt L.W."/>
            <person name="Bailey B.A."/>
            <person name="Cohen S.P."/>
        </authorList>
    </citation>
    <scope>NUCLEOTIDE SEQUENCE [LARGE SCALE GENOMIC DNA]</scope>
    <source>
        <strain evidence="2 3">GH-19</strain>
    </source>
</reference>
<dbReference type="Proteomes" id="UP001498398">
    <property type="component" value="Unassembled WGS sequence"/>
</dbReference>
<accession>A0ABR1IXE2</accession>
<sequence>MSRVDIELQRKKADPHSYGIDPATTLPPGSEVFILFGGKKHILTYQGRCLHEFTPPEISNRIRLNIEVDRP</sequence>
<organism evidence="2 3">
    <name type="scientific">Marasmiellus scandens</name>
    <dbReference type="NCBI Taxonomy" id="2682957"/>
    <lineage>
        <taxon>Eukaryota</taxon>
        <taxon>Fungi</taxon>
        <taxon>Dikarya</taxon>
        <taxon>Basidiomycota</taxon>
        <taxon>Agaricomycotina</taxon>
        <taxon>Agaricomycetes</taxon>
        <taxon>Agaricomycetidae</taxon>
        <taxon>Agaricales</taxon>
        <taxon>Marasmiineae</taxon>
        <taxon>Omphalotaceae</taxon>
        <taxon>Marasmiellus</taxon>
    </lineage>
</organism>
<evidence type="ECO:0000256" key="1">
    <source>
        <dbReference type="SAM" id="MobiDB-lite"/>
    </source>
</evidence>
<proteinExistence type="predicted"/>